<comment type="subcellular location">
    <subcellularLocation>
        <location evidence="1">Membrane</location>
        <topology evidence="1">Multi-pass membrane protein</topology>
    </subcellularLocation>
</comment>
<feature type="transmembrane region" description="Helical" evidence="6">
    <location>
        <begin position="229"/>
        <end position="249"/>
    </location>
</feature>
<feature type="transmembrane region" description="Helical" evidence="6">
    <location>
        <begin position="118"/>
        <end position="137"/>
    </location>
</feature>
<protein>
    <recommendedName>
        <fullName evidence="9">UNC93-like protein</fullName>
    </recommendedName>
</protein>
<feature type="transmembrane region" description="Helical" evidence="6">
    <location>
        <begin position="321"/>
        <end position="339"/>
    </location>
</feature>
<dbReference type="GO" id="GO:0022857">
    <property type="term" value="F:transmembrane transporter activity"/>
    <property type="evidence" value="ECO:0007669"/>
    <property type="project" value="InterPro"/>
</dbReference>
<evidence type="ECO:0000256" key="4">
    <source>
        <dbReference type="ARBA" id="ARBA00023136"/>
    </source>
</evidence>
<feature type="transmembrane region" description="Helical" evidence="6">
    <location>
        <begin position="430"/>
        <end position="450"/>
    </location>
</feature>
<gene>
    <name evidence="7" type="ORF">UCDDS831_g04258</name>
</gene>
<evidence type="ECO:0000256" key="5">
    <source>
        <dbReference type="SAM" id="MobiDB-lite"/>
    </source>
</evidence>
<reference evidence="7 8" key="1">
    <citation type="submission" date="2015-03" db="EMBL/GenBank/DDBJ databases">
        <authorList>
            <person name="Morales-Cruz A."/>
            <person name="Amrine K.C."/>
            <person name="Cantu D."/>
        </authorList>
    </citation>
    <scope>NUCLEOTIDE SEQUENCE [LARGE SCALE GENOMIC DNA]</scope>
    <source>
        <strain evidence="7">DS831</strain>
    </source>
</reference>
<accession>A0A0G2GWY5</accession>
<evidence type="ECO:0000256" key="2">
    <source>
        <dbReference type="ARBA" id="ARBA00022692"/>
    </source>
</evidence>
<dbReference type="InterPro" id="IPR036259">
    <property type="entry name" value="MFS_trans_sf"/>
</dbReference>
<reference evidence="7 8" key="2">
    <citation type="submission" date="2015-05" db="EMBL/GenBank/DDBJ databases">
        <title>Distinctive expansion of gene families associated with plant cell wall degradation and secondary metabolism in the genomes of grapevine trunk pathogens.</title>
        <authorList>
            <person name="Lawrence D.P."/>
            <person name="Travadon R."/>
            <person name="Rolshausen P.E."/>
            <person name="Baumgartner K."/>
        </authorList>
    </citation>
    <scope>NUCLEOTIDE SEQUENCE [LARGE SCALE GENOMIC DNA]</scope>
    <source>
        <strain evidence="7">DS831</strain>
    </source>
</reference>
<feature type="transmembrane region" description="Helical" evidence="6">
    <location>
        <begin position="351"/>
        <end position="370"/>
    </location>
</feature>
<dbReference type="AlphaFoldDB" id="A0A0G2GWY5"/>
<dbReference type="EMBL" id="LAQI01000086">
    <property type="protein sequence ID" value="KKY21190.1"/>
    <property type="molecule type" value="Genomic_DNA"/>
</dbReference>
<feature type="compositionally biased region" description="Basic and acidic residues" evidence="5">
    <location>
        <begin position="1"/>
        <end position="14"/>
    </location>
</feature>
<dbReference type="Gene3D" id="1.20.1250.20">
    <property type="entry name" value="MFS general substrate transporter like domains"/>
    <property type="match status" value="1"/>
</dbReference>
<dbReference type="SUPFAM" id="SSF103473">
    <property type="entry name" value="MFS general substrate transporter"/>
    <property type="match status" value="1"/>
</dbReference>
<organism evidence="7 8">
    <name type="scientific">Diplodia seriata</name>
    <dbReference type="NCBI Taxonomy" id="420778"/>
    <lineage>
        <taxon>Eukaryota</taxon>
        <taxon>Fungi</taxon>
        <taxon>Dikarya</taxon>
        <taxon>Ascomycota</taxon>
        <taxon>Pezizomycotina</taxon>
        <taxon>Dothideomycetes</taxon>
        <taxon>Dothideomycetes incertae sedis</taxon>
        <taxon>Botryosphaeriales</taxon>
        <taxon>Botryosphaeriaceae</taxon>
        <taxon>Diplodia</taxon>
    </lineage>
</organism>
<dbReference type="CDD" id="cd06178">
    <property type="entry name" value="MFS_unc93-like"/>
    <property type="match status" value="1"/>
</dbReference>
<dbReference type="InterPro" id="IPR051617">
    <property type="entry name" value="UNC-93-like_regulator"/>
</dbReference>
<feature type="transmembrane region" description="Helical" evidence="6">
    <location>
        <begin position="456"/>
        <end position="481"/>
    </location>
</feature>
<dbReference type="Proteomes" id="UP000034182">
    <property type="component" value="Unassembled WGS sequence"/>
</dbReference>
<dbReference type="GO" id="GO:0016020">
    <property type="term" value="C:membrane"/>
    <property type="evidence" value="ECO:0007669"/>
    <property type="project" value="UniProtKB-SubCell"/>
</dbReference>
<evidence type="ECO:0000256" key="1">
    <source>
        <dbReference type="ARBA" id="ARBA00004141"/>
    </source>
</evidence>
<evidence type="ECO:0000256" key="3">
    <source>
        <dbReference type="ARBA" id="ARBA00022989"/>
    </source>
</evidence>
<evidence type="ECO:0008006" key="9">
    <source>
        <dbReference type="Google" id="ProtNLM"/>
    </source>
</evidence>
<keyword evidence="3 6" id="KW-1133">Transmembrane helix</keyword>
<dbReference type="PANTHER" id="PTHR23294:SF54">
    <property type="entry name" value="DUF895 DOMAIN MEMBRANE PROTEIN (AFU_ORTHOLOGUE AFUA_8G04110)"/>
    <property type="match status" value="1"/>
</dbReference>
<feature type="transmembrane region" description="Helical" evidence="6">
    <location>
        <begin position="92"/>
        <end position="111"/>
    </location>
</feature>
<feature type="transmembrane region" description="Helical" evidence="6">
    <location>
        <begin position="143"/>
        <end position="162"/>
    </location>
</feature>
<dbReference type="InterPro" id="IPR011701">
    <property type="entry name" value="MFS"/>
</dbReference>
<feature type="transmembrane region" description="Helical" evidence="6">
    <location>
        <begin position="398"/>
        <end position="418"/>
    </location>
</feature>
<keyword evidence="4 6" id="KW-0472">Membrane</keyword>
<name>A0A0G2GWY5_9PEZI</name>
<dbReference type="Pfam" id="PF07690">
    <property type="entry name" value="MFS_1"/>
    <property type="match status" value="1"/>
</dbReference>
<proteinExistence type="predicted"/>
<evidence type="ECO:0000313" key="8">
    <source>
        <dbReference type="Proteomes" id="UP000034182"/>
    </source>
</evidence>
<feature type="transmembrane region" description="Helical" evidence="6">
    <location>
        <begin position="49"/>
        <end position="72"/>
    </location>
</feature>
<evidence type="ECO:0000256" key="6">
    <source>
        <dbReference type="SAM" id="Phobius"/>
    </source>
</evidence>
<sequence>MAENEKQSQAEERAAASSSPPPYPEEAGVADSRKKSWKYREFNVLGHKLYYASPAAQLGIVSFVCFLCPGMFNALSGMGGGGQVDPEAANKANVALNSTFAIVGFFAGTIANTLGVKFALAFGGIGYSIYVASFLNFSHNQNFGFSIFAGAFLGVCAGLLWCAQGAVMMSYPPEASKGRYISWFWMIFNLGAVIGSLLSLANHIRLTSQIPLGQNIHNTKAATVSDGTYIGFLVLTLLGAALAFTLTSAKSVVREDGSHIILMKNPSWKSELIGLGETFVSDPYIIALFPMFFASNWFYTYQFNDVNAAYFSLRTRALNNTLYYIMQIVGAFIFGYALDQKRFRRTTRAKVVWVVLMVITMAIWGGGYAFQKTYTRESTGAEDYHVKDWADGGYIGPMFLYMFYGFYDAAWQTSVYWLMGAMTNNGRKLANFAGFYKGIQSAGAAVMWALDLEKFPFMNLFASCWALLAGSLILALPVILLKIQDHVSIEEDLKFTDNSLTDVAPVGTVAFEEETKH</sequence>
<feature type="transmembrane region" description="Helical" evidence="6">
    <location>
        <begin position="183"/>
        <end position="204"/>
    </location>
</feature>
<keyword evidence="2 6" id="KW-0812">Transmembrane</keyword>
<comment type="caution">
    <text evidence="7">The sequence shown here is derived from an EMBL/GenBank/DDBJ whole genome shotgun (WGS) entry which is preliminary data.</text>
</comment>
<evidence type="ECO:0000313" key="7">
    <source>
        <dbReference type="EMBL" id="KKY21190.1"/>
    </source>
</evidence>
<dbReference type="PANTHER" id="PTHR23294">
    <property type="entry name" value="ET TRANSLATION PRODUCT-RELATED"/>
    <property type="match status" value="1"/>
</dbReference>
<feature type="region of interest" description="Disordered" evidence="5">
    <location>
        <begin position="1"/>
        <end position="30"/>
    </location>
</feature>